<evidence type="ECO:0000256" key="1">
    <source>
        <dbReference type="ARBA" id="ARBA00007404"/>
    </source>
</evidence>
<feature type="binding site" evidence="6">
    <location>
        <position position="489"/>
    </location>
    <ligand>
        <name>Mg(2+)</name>
        <dbReference type="ChEBI" id="CHEBI:18420"/>
    </ligand>
</feature>
<dbReference type="Gene3D" id="2.40.50.140">
    <property type="entry name" value="Nucleic acid-binding proteins"/>
    <property type="match status" value="1"/>
</dbReference>
<dbReference type="Pfam" id="PF03726">
    <property type="entry name" value="PNPase"/>
    <property type="match status" value="1"/>
</dbReference>
<gene>
    <name evidence="6" type="primary">pnp</name>
    <name evidence="8" type="ORF">O6R05_03800</name>
</gene>
<keyword evidence="6" id="KW-0479">Metal-binding</keyword>
<dbReference type="Pfam" id="PF03725">
    <property type="entry name" value="RNase_PH_C"/>
    <property type="match status" value="2"/>
</dbReference>
<dbReference type="InterPro" id="IPR036456">
    <property type="entry name" value="PNPase_PH_RNA-bd_sf"/>
</dbReference>
<dbReference type="PIRSF" id="PIRSF005499">
    <property type="entry name" value="PNPase"/>
    <property type="match status" value="1"/>
</dbReference>
<dbReference type="SUPFAM" id="SSF54211">
    <property type="entry name" value="Ribosomal protein S5 domain 2-like"/>
    <property type="match status" value="2"/>
</dbReference>
<dbReference type="SUPFAM" id="SSF46915">
    <property type="entry name" value="Polynucleotide phosphorylase/guanosine pentaphosphate synthase (PNPase/GPSI), domain 3"/>
    <property type="match status" value="1"/>
</dbReference>
<comment type="similarity">
    <text evidence="1 6">Belongs to the polyribonucleotide nucleotidyltransferase family.</text>
</comment>
<dbReference type="SUPFAM" id="SSF50249">
    <property type="entry name" value="Nucleic acid-binding proteins"/>
    <property type="match status" value="1"/>
</dbReference>
<dbReference type="InterPro" id="IPR004087">
    <property type="entry name" value="KH_dom"/>
</dbReference>
<evidence type="ECO:0000256" key="2">
    <source>
        <dbReference type="ARBA" id="ARBA00022490"/>
    </source>
</evidence>
<dbReference type="SUPFAM" id="SSF54791">
    <property type="entry name" value="Eukaryotic type KH-domain (KH-domain type I)"/>
    <property type="match status" value="1"/>
</dbReference>
<dbReference type="InterPro" id="IPR036612">
    <property type="entry name" value="KH_dom_type_1_sf"/>
</dbReference>
<keyword evidence="5 6" id="KW-0694">RNA-binding</keyword>
<dbReference type="HAMAP" id="MF_01595">
    <property type="entry name" value="PNPase"/>
    <property type="match status" value="1"/>
</dbReference>
<reference evidence="8 9" key="1">
    <citation type="submission" date="2023-01" db="EMBL/GenBank/DDBJ databases">
        <authorList>
            <person name="Lee S.H."/>
            <person name="Jung H.S."/>
            <person name="Yun J.U."/>
        </authorList>
    </citation>
    <scope>NUCLEOTIDE SEQUENCE [LARGE SCALE GENOMIC DNA]</scope>
    <source>
        <strain evidence="8 9">CBA3646</strain>
    </source>
</reference>
<dbReference type="Pfam" id="PF01138">
    <property type="entry name" value="RNase_PH"/>
    <property type="match status" value="2"/>
</dbReference>
<evidence type="ECO:0000259" key="7">
    <source>
        <dbReference type="PROSITE" id="PS50126"/>
    </source>
</evidence>
<evidence type="ECO:0000256" key="3">
    <source>
        <dbReference type="ARBA" id="ARBA00022679"/>
    </source>
</evidence>
<dbReference type="Proteomes" id="UP001210339">
    <property type="component" value="Chromosome"/>
</dbReference>
<dbReference type="InterPro" id="IPR012340">
    <property type="entry name" value="NA-bd_OB-fold"/>
</dbReference>
<keyword evidence="3 6" id="KW-0808">Transferase</keyword>
<dbReference type="CDD" id="cd11364">
    <property type="entry name" value="RNase_PH_PNPase_2"/>
    <property type="match status" value="1"/>
</dbReference>
<dbReference type="InterPro" id="IPR003029">
    <property type="entry name" value="S1_domain"/>
</dbReference>
<dbReference type="InterPro" id="IPR020568">
    <property type="entry name" value="Ribosomal_Su5_D2-typ_SF"/>
</dbReference>
<organism evidence="8 9">
    <name type="scientific">Peptoniphilus equinus</name>
    <dbReference type="NCBI Taxonomy" id="3016343"/>
    <lineage>
        <taxon>Bacteria</taxon>
        <taxon>Bacillati</taxon>
        <taxon>Bacillota</taxon>
        <taxon>Tissierellia</taxon>
        <taxon>Tissierellales</taxon>
        <taxon>Peptoniphilaceae</taxon>
        <taxon>Peptoniphilus</taxon>
    </lineage>
</organism>
<dbReference type="InterPro" id="IPR004088">
    <property type="entry name" value="KH_dom_type_1"/>
</dbReference>
<dbReference type="SUPFAM" id="SSF55666">
    <property type="entry name" value="Ribonuclease PH domain 2-like"/>
    <property type="match status" value="2"/>
</dbReference>
<dbReference type="SMART" id="SM00316">
    <property type="entry name" value="S1"/>
    <property type="match status" value="1"/>
</dbReference>
<dbReference type="InterPro" id="IPR027408">
    <property type="entry name" value="PNPase/RNase_PH_dom_sf"/>
</dbReference>
<evidence type="ECO:0000313" key="8">
    <source>
        <dbReference type="EMBL" id="WBW50684.1"/>
    </source>
</evidence>
<dbReference type="GO" id="GO:0004654">
    <property type="term" value="F:polyribonucleotide nucleotidyltransferase activity"/>
    <property type="evidence" value="ECO:0007669"/>
    <property type="project" value="UniProtKB-EC"/>
</dbReference>
<name>A0ABY7QX64_9FIRM</name>
<sequence length="711" mass="77663">MEKVFTLDLAGTPLEVSIGKVAKQANGACLLKYGETVVLVTATASSKPREGIDFFPLSVDFEEKMYAVGKMPGGFVKREGRPSEKAILSARLIDRPIRPLFPEGYRNDVQVVATVFSVEQDYQPEILAMIGSSIALAISDIPFDGPTGSVAMGYVDGKYIVNPNEEERAKSKIQLTVSGTSTAIMMIEAGANVVSEAEMLEAIFVAHEAIKKICAFTEDIVAEVGKKKMDYVVFVPDEEIKNKVTEFGKSIIVNSVNEADKLKRIEKVEAAKDEIRLHFATEMETYGKDIENIMEAIEVEEVRRQILEDGIRPDGRALDEIRPLSSEVGILPRTHGSGLFTRGQTQVLSVATLAGLADVQVIDGLGDDTPKRYIHHYNFPPYSVGDTRPMRGPGRREIGHGALAERALLPVIPSEEDFPYAIRVVSEVLESNGSSSQASICGSTLALMDAGVPIKEPVAGIAMGLMEGYGQTKILTDIQGLEDHYGDMDFKVAGTRDGITAMQMDIKVEGISKEILQQALEQAKAARLFILDHLYGTIEAPRDHLSKYAPIIHMIEINPEKIGDVIGSGGKTINKIIEQTGVKIEIDDDGKVSVLSDDNEAAQEAIRIIESIVKEVEVGDIYDGKVKKLMKFGAFIELKKGVEGLLHISELQHERTEKVEDVLKNGDKVRVQVIAIDPETKKLSLSRKVLLPKPDKASVKGDDAKDLSHEG</sequence>
<dbReference type="InterPro" id="IPR012162">
    <property type="entry name" value="PNPase"/>
</dbReference>
<comment type="cofactor">
    <cofactor evidence="6">
        <name>Mg(2+)</name>
        <dbReference type="ChEBI" id="CHEBI:18420"/>
    </cofactor>
</comment>
<dbReference type="NCBIfam" id="NF008805">
    <property type="entry name" value="PRK11824.1"/>
    <property type="match status" value="1"/>
</dbReference>
<evidence type="ECO:0000256" key="6">
    <source>
        <dbReference type="HAMAP-Rule" id="MF_01595"/>
    </source>
</evidence>
<dbReference type="Pfam" id="PF00013">
    <property type="entry name" value="KH_1"/>
    <property type="match status" value="1"/>
</dbReference>
<keyword evidence="6" id="KW-0460">Magnesium</keyword>
<dbReference type="InterPro" id="IPR036345">
    <property type="entry name" value="ExoRNase_PH_dom2_sf"/>
</dbReference>
<evidence type="ECO:0000313" key="9">
    <source>
        <dbReference type="Proteomes" id="UP001210339"/>
    </source>
</evidence>
<dbReference type="CDD" id="cd02393">
    <property type="entry name" value="KH-I_PNPase"/>
    <property type="match status" value="1"/>
</dbReference>
<keyword evidence="2 6" id="KW-0963">Cytoplasm</keyword>
<dbReference type="EMBL" id="CP115667">
    <property type="protein sequence ID" value="WBW50684.1"/>
    <property type="molecule type" value="Genomic_DNA"/>
</dbReference>
<dbReference type="Gene3D" id="3.30.230.70">
    <property type="entry name" value="GHMP Kinase, N-terminal domain"/>
    <property type="match status" value="2"/>
</dbReference>
<proteinExistence type="inferred from homology"/>
<dbReference type="EC" id="2.7.7.8" evidence="6"/>
<dbReference type="PANTHER" id="PTHR11252:SF0">
    <property type="entry name" value="POLYRIBONUCLEOTIDE NUCLEOTIDYLTRANSFERASE 1, MITOCHONDRIAL"/>
    <property type="match status" value="1"/>
</dbReference>
<comment type="subcellular location">
    <subcellularLocation>
        <location evidence="6">Cytoplasm</location>
    </subcellularLocation>
</comment>
<feature type="domain" description="S1 motif" evidence="7">
    <location>
        <begin position="619"/>
        <end position="688"/>
    </location>
</feature>
<dbReference type="InterPro" id="IPR015847">
    <property type="entry name" value="ExoRNase_PH_dom2"/>
</dbReference>
<dbReference type="InterPro" id="IPR015848">
    <property type="entry name" value="PNPase_PH_RNA-bd_bac/org-type"/>
</dbReference>
<comment type="catalytic activity">
    <reaction evidence="6">
        <text>RNA(n+1) + phosphate = RNA(n) + a ribonucleoside 5'-diphosphate</text>
        <dbReference type="Rhea" id="RHEA:22096"/>
        <dbReference type="Rhea" id="RHEA-COMP:14527"/>
        <dbReference type="Rhea" id="RHEA-COMP:17342"/>
        <dbReference type="ChEBI" id="CHEBI:43474"/>
        <dbReference type="ChEBI" id="CHEBI:57930"/>
        <dbReference type="ChEBI" id="CHEBI:140395"/>
        <dbReference type="EC" id="2.7.7.8"/>
    </reaction>
</comment>
<keyword evidence="9" id="KW-1185">Reference proteome</keyword>
<protein>
    <recommendedName>
        <fullName evidence="6">Polyribonucleotide nucleotidyltransferase</fullName>
        <ecNumber evidence="6">2.7.7.8</ecNumber>
    </recommendedName>
    <alternativeName>
        <fullName evidence="6">Polynucleotide phosphorylase</fullName>
        <shortName evidence="6">PNPase</shortName>
    </alternativeName>
</protein>
<evidence type="ECO:0000256" key="4">
    <source>
        <dbReference type="ARBA" id="ARBA00022695"/>
    </source>
</evidence>
<dbReference type="InterPro" id="IPR001247">
    <property type="entry name" value="ExoRNase_PH_dom1"/>
</dbReference>
<dbReference type="PROSITE" id="PS50084">
    <property type="entry name" value="KH_TYPE_1"/>
    <property type="match status" value="1"/>
</dbReference>
<dbReference type="Gene3D" id="3.30.1370.10">
    <property type="entry name" value="K Homology domain, type 1"/>
    <property type="match status" value="1"/>
</dbReference>
<keyword evidence="4 6" id="KW-0548">Nucleotidyltransferase</keyword>
<dbReference type="RefSeq" id="WP_271192209.1">
    <property type="nucleotide sequence ID" value="NZ_CP115667.1"/>
</dbReference>
<dbReference type="PROSITE" id="PS50126">
    <property type="entry name" value="S1"/>
    <property type="match status" value="1"/>
</dbReference>
<feature type="binding site" evidence="6">
    <location>
        <position position="483"/>
    </location>
    <ligand>
        <name>Mg(2+)</name>
        <dbReference type="ChEBI" id="CHEBI:18420"/>
    </ligand>
</feature>
<comment type="function">
    <text evidence="6">Involved in mRNA degradation. Catalyzes the phosphorolysis of single-stranded polyribonucleotides processively in the 3'- to 5'-direction.</text>
</comment>
<dbReference type="PANTHER" id="PTHR11252">
    <property type="entry name" value="POLYRIBONUCLEOTIDE NUCLEOTIDYLTRANSFERASE"/>
    <property type="match status" value="1"/>
</dbReference>
<dbReference type="NCBIfam" id="TIGR03591">
    <property type="entry name" value="polynuc_phos"/>
    <property type="match status" value="1"/>
</dbReference>
<accession>A0ABY7QX64</accession>
<dbReference type="CDD" id="cd11363">
    <property type="entry name" value="RNase_PH_PNPase_1"/>
    <property type="match status" value="1"/>
</dbReference>
<dbReference type="SMART" id="SM00322">
    <property type="entry name" value="KH"/>
    <property type="match status" value="1"/>
</dbReference>
<evidence type="ECO:0000256" key="5">
    <source>
        <dbReference type="ARBA" id="ARBA00022884"/>
    </source>
</evidence>
<dbReference type="Pfam" id="PF00575">
    <property type="entry name" value="S1"/>
    <property type="match status" value="1"/>
</dbReference>